<organism evidence="2 3">
    <name type="scientific">Myxococcus stipitatus (strain DSM 14675 / JCM 12634 / Mx s8)</name>
    <dbReference type="NCBI Taxonomy" id="1278073"/>
    <lineage>
        <taxon>Bacteria</taxon>
        <taxon>Pseudomonadati</taxon>
        <taxon>Myxococcota</taxon>
        <taxon>Myxococcia</taxon>
        <taxon>Myxococcales</taxon>
        <taxon>Cystobacterineae</taxon>
        <taxon>Myxococcaceae</taxon>
        <taxon>Myxococcus</taxon>
    </lineage>
</organism>
<dbReference type="AlphaFoldDB" id="L7U601"/>
<name>L7U601_MYXSD</name>
<keyword evidence="3" id="KW-1185">Reference proteome</keyword>
<dbReference type="STRING" id="1278073.MYSTI_01956"/>
<evidence type="ECO:0000256" key="1">
    <source>
        <dbReference type="SAM" id="Phobius"/>
    </source>
</evidence>
<keyword evidence="1" id="KW-0472">Membrane</keyword>
<feature type="transmembrane region" description="Helical" evidence="1">
    <location>
        <begin position="20"/>
        <end position="43"/>
    </location>
</feature>
<feature type="transmembrane region" description="Helical" evidence="1">
    <location>
        <begin position="107"/>
        <end position="133"/>
    </location>
</feature>
<sequence length="183" mass="19446">MNLSIADQVRLAFQVQNRTAATWGAVLGALPPLSAFAFSHFGLGALDTWRGWLAAVFVLACLLFSAPKVYKWSAAAFGASQWPRAEAVGFVVLLEGAMTLADHSVPVLAAVSYVCLVVLVCINSVVTGVALALDQKATRAAAREEQRNPDTLSLVSAPPVVPLAVVKRAPRRTARPARRAAKR</sequence>
<feature type="transmembrane region" description="Helical" evidence="1">
    <location>
        <begin position="49"/>
        <end position="70"/>
    </location>
</feature>
<gene>
    <name evidence="2" type="ordered locus">MYSTI_01956</name>
</gene>
<reference evidence="2 3" key="1">
    <citation type="journal article" date="2013" name="Genome Announc.">
        <title>Complete genome sequence of Myxococcus stipitatus strain DSM 14675, a fruiting myxobacterium.</title>
        <authorList>
            <person name="Huntley S."/>
            <person name="Kneip S."/>
            <person name="Treuner-Lange A."/>
            <person name="Sogaard-Andersen L."/>
        </authorList>
    </citation>
    <scope>NUCLEOTIDE SEQUENCE [LARGE SCALE GENOMIC DNA]</scope>
    <source>
        <strain evidence="3">DSM 14675 / JCM 12634 / Mx s8</strain>
    </source>
</reference>
<dbReference type="RefSeq" id="WP_015347547.1">
    <property type="nucleotide sequence ID" value="NC_020126.1"/>
</dbReference>
<dbReference type="Proteomes" id="UP000011131">
    <property type="component" value="Chromosome"/>
</dbReference>
<keyword evidence="1" id="KW-1133">Transmembrane helix</keyword>
<evidence type="ECO:0000313" key="3">
    <source>
        <dbReference type="Proteomes" id="UP000011131"/>
    </source>
</evidence>
<dbReference type="HOGENOM" id="CLU_1473700_0_0_7"/>
<dbReference type="PATRIC" id="fig|1278073.3.peg.1994"/>
<proteinExistence type="predicted"/>
<evidence type="ECO:0000313" key="2">
    <source>
        <dbReference type="EMBL" id="AGC43285.1"/>
    </source>
</evidence>
<protein>
    <submittedName>
        <fullName evidence="2">Uncharacterized protein</fullName>
    </submittedName>
</protein>
<feature type="transmembrane region" description="Helical" evidence="1">
    <location>
        <begin position="82"/>
        <end position="101"/>
    </location>
</feature>
<dbReference type="EMBL" id="CP004025">
    <property type="protein sequence ID" value="AGC43285.1"/>
    <property type="molecule type" value="Genomic_DNA"/>
</dbReference>
<dbReference type="KEGG" id="msd:MYSTI_01956"/>
<accession>L7U601</accession>
<keyword evidence="1" id="KW-0812">Transmembrane</keyword>